<dbReference type="CTD" id="10868"/>
<protein>
    <submittedName>
        <fullName evidence="6">Ubiquitin carboxyl-terminal hydrolase 20</fullName>
    </submittedName>
</protein>
<accession>A0A9W2X1P7</accession>
<organism evidence="5 6">
    <name type="scientific">Physeter macrocephalus</name>
    <name type="common">Sperm whale</name>
    <name type="synonym">Physeter catodon</name>
    <dbReference type="NCBI Taxonomy" id="9755"/>
    <lineage>
        <taxon>Eukaryota</taxon>
        <taxon>Metazoa</taxon>
        <taxon>Chordata</taxon>
        <taxon>Craniata</taxon>
        <taxon>Vertebrata</taxon>
        <taxon>Euteleostomi</taxon>
        <taxon>Mammalia</taxon>
        <taxon>Eutheria</taxon>
        <taxon>Laurasiatheria</taxon>
        <taxon>Artiodactyla</taxon>
        <taxon>Whippomorpha</taxon>
        <taxon>Cetacea</taxon>
        <taxon>Odontoceti</taxon>
        <taxon>Physeteridae</taxon>
        <taxon>Physeter</taxon>
    </lineage>
</organism>
<dbReference type="InterPro" id="IPR001607">
    <property type="entry name" value="Znf_UBP"/>
</dbReference>
<dbReference type="PROSITE" id="PS50271">
    <property type="entry name" value="ZF_UBP"/>
    <property type="match status" value="1"/>
</dbReference>
<dbReference type="SMART" id="SM00290">
    <property type="entry name" value="ZnF_UBP"/>
    <property type="match status" value="1"/>
</dbReference>
<evidence type="ECO:0000259" key="4">
    <source>
        <dbReference type="PROSITE" id="PS50271"/>
    </source>
</evidence>
<dbReference type="AlphaFoldDB" id="A0A9W2X1P7"/>
<dbReference type="InterPro" id="IPR013083">
    <property type="entry name" value="Znf_RING/FYVE/PHD"/>
</dbReference>
<dbReference type="Gene3D" id="3.30.40.10">
    <property type="entry name" value="Zinc/RING finger domain, C3HC4 (zinc finger)"/>
    <property type="match status" value="1"/>
</dbReference>
<keyword evidence="1" id="KW-0833">Ubl conjugation pathway</keyword>
<keyword evidence="2" id="KW-0862">Zinc</keyword>
<keyword evidence="6" id="KW-0378">Hydrolase</keyword>
<dbReference type="FunFam" id="3.30.40.10:FF:000065">
    <property type="entry name" value="Ubiquitinyl hydrolase 1"/>
    <property type="match status" value="1"/>
</dbReference>
<dbReference type="GO" id="GO:0008270">
    <property type="term" value="F:zinc ion binding"/>
    <property type="evidence" value="ECO:0007669"/>
    <property type="project" value="UniProtKB-KW"/>
</dbReference>
<dbReference type="KEGG" id="pcad:114487452"/>
<dbReference type="OrthoDB" id="73004at2759"/>
<feature type="compositionally biased region" description="Basic and acidic residues" evidence="3">
    <location>
        <begin position="157"/>
        <end position="169"/>
    </location>
</feature>
<keyword evidence="2" id="KW-0863">Zinc-finger</keyword>
<dbReference type="SUPFAM" id="SSF57850">
    <property type="entry name" value="RING/U-box"/>
    <property type="match status" value="1"/>
</dbReference>
<sequence>MGDSGDLCPHLDSIGEVTKEDLLLKSKGTCQSCGVSGPNLWACLQVACSYVGCGESFADHSTIHAQAKKHNLTVNLTTFRVWCYACEKEVFLEPRLAARPPGPSPKFSEQDSVPPSHPLKAVPIAVADEGESESEDDDLKPREGAGNKAYASPAQKRPAEAREEEERPPSRPGVASASARRRRRRGWGGVAWAWPIRFVSPGDQWQSFHERHSVNFGGARMRQMD</sequence>
<evidence type="ECO:0000256" key="3">
    <source>
        <dbReference type="SAM" id="MobiDB-lite"/>
    </source>
</evidence>
<feature type="region of interest" description="Disordered" evidence="3">
    <location>
        <begin position="97"/>
        <end position="185"/>
    </location>
</feature>
<keyword evidence="2" id="KW-0479">Metal-binding</keyword>
<evidence type="ECO:0000313" key="5">
    <source>
        <dbReference type="Proteomes" id="UP000248484"/>
    </source>
</evidence>
<evidence type="ECO:0000256" key="1">
    <source>
        <dbReference type="ARBA" id="ARBA00022786"/>
    </source>
</evidence>
<dbReference type="GeneID" id="114487452"/>
<dbReference type="GO" id="GO:0016787">
    <property type="term" value="F:hydrolase activity"/>
    <property type="evidence" value="ECO:0007669"/>
    <property type="project" value="UniProtKB-KW"/>
</dbReference>
<keyword evidence="5" id="KW-1185">Reference proteome</keyword>
<gene>
    <name evidence="6" type="primary">USP20</name>
</gene>
<name>A0A9W2X1P7_PHYMC</name>
<reference evidence="6" key="1">
    <citation type="submission" date="2025-08" db="UniProtKB">
        <authorList>
            <consortium name="RefSeq"/>
        </authorList>
    </citation>
    <scope>IDENTIFICATION</scope>
    <source>
        <tissue evidence="6">Muscle</tissue>
    </source>
</reference>
<dbReference type="Pfam" id="PF02148">
    <property type="entry name" value="zf-UBP"/>
    <property type="match status" value="1"/>
</dbReference>
<dbReference type="RefSeq" id="XP_054945366.1">
    <property type="nucleotide sequence ID" value="XM_055089391.1"/>
</dbReference>
<feature type="compositionally biased region" description="Acidic residues" evidence="3">
    <location>
        <begin position="128"/>
        <end position="138"/>
    </location>
</feature>
<evidence type="ECO:0000313" key="6">
    <source>
        <dbReference type="RefSeq" id="XP_054945366.1"/>
    </source>
</evidence>
<proteinExistence type="predicted"/>
<dbReference type="Proteomes" id="UP000248484">
    <property type="component" value="Chromosome 13"/>
</dbReference>
<feature type="domain" description="UBP-type" evidence="4">
    <location>
        <begin position="6"/>
        <end position="112"/>
    </location>
</feature>
<evidence type="ECO:0000256" key="2">
    <source>
        <dbReference type="PROSITE-ProRule" id="PRU00502"/>
    </source>
</evidence>